<feature type="chain" id="PRO_5018102903" description="CarboxypepD_reg-like domain-containing protein" evidence="1">
    <location>
        <begin position="17"/>
        <end position="280"/>
    </location>
</feature>
<evidence type="ECO:0008006" key="4">
    <source>
        <dbReference type="Google" id="ProtNLM"/>
    </source>
</evidence>
<protein>
    <recommendedName>
        <fullName evidence="4">CarboxypepD_reg-like domain-containing protein</fullName>
    </recommendedName>
</protein>
<feature type="signal peptide" evidence="1">
    <location>
        <begin position="1"/>
        <end position="16"/>
    </location>
</feature>
<organism evidence="2 3">
    <name type="scientific">Paenimyroides tangerinum</name>
    <dbReference type="NCBI Taxonomy" id="2488728"/>
    <lineage>
        <taxon>Bacteria</taxon>
        <taxon>Pseudomonadati</taxon>
        <taxon>Bacteroidota</taxon>
        <taxon>Flavobacteriia</taxon>
        <taxon>Flavobacteriales</taxon>
        <taxon>Flavobacteriaceae</taxon>
        <taxon>Paenimyroides</taxon>
    </lineage>
</organism>
<keyword evidence="3" id="KW-1185">Reference proteome</keyword>
<evidence type="ECO:0000313" key="2">
    <source>
        <dbReference type="EMBL" id="RRJ93153.1"/>
    </source>
</evidence>
<proteinExistence type="predicted"/>
<gene>
    <name evidence="2" type="ORF">EG240_01370</name>
</gene>
<dbReference type="SUPFAM" id="SSF49464">
    <property type="entry name" value="Carboxypeptidase regulatory domain-like"/>
    <property type="match status" value="1"/>
</dbReference>
<dbReference type="RefSeq" id="WP_125016645.1">
    <property type="nucleotide sequence ID" value="NZ_RQVQ01000002.1"/>
</dbReference>
<evidence type="ECO:0000256" key="1">
    <source>
        <dbReference type="SAM" id="SignalP"/>
    </source>
</evidence>
<dbReference type="Proteomes" id="UP000275719">
    <property type="component" value="Unassembled WGS sequence"/>
</dbReference>
<keyword evidence="1" id="KW-0732">Signal</keyword>
<dbReference type="EMBL" id="RQVQ01000002">
    <property type="protein sequence ID" value="RRJ93153.1"/>
    <property type="molecule type" value="Genomic_DNA"/>
</dbReference>
<reference evidence="2 3" key="1">
    <citation type="submission" date="2018-11" db="EMBL/GenBank/DDBJ databases">
        <title>Flavobacterium sp. nov., YIM 102701-2 draft genome.</title>
        <authorList>
            <person name="Li G."/>
            <person name="Jiang Y."/>
        </authorList>
    </citation>
    <scope>NUCLEOTIDE SEQUENCE [LARGE SCALE GENOMIC DNA]</scope>
    <source>
        <strain evidence="2 3">YIM 102701-2</strain>
    </source>
</reference>
<sequence>MKKLLFLLFISFVAKAQTIQGTLINSETKEPIPYATIKNGELKKSVLSKSDGKFVFNEDLKDDSLLEIEAWGFENKKITVSDLKKNNILELIESVELLPEMIIPPANAKISYKNYGRTNEGSGFVTGESQNYKKEDYDKGAEFGIIVANKGLSELQSFHLHIGSNDSKKLIYRLQFYDVKNGKPNNRINHEEILLSITNKDAGWLVLDLKEKNIYIDSDISKFAITLKLVDAEFDSEYSFIHFNSGLATSNQIVVKDSEYESWVKMPLSLPMYVKAKVYK</sequence>
<comment type="caution">
    <text evidence="2">The sequence shown here is derived from an EMBL/GenBank/DDBJ whole genome shotgun (WGS) entry which is preliminary data.</text>
</comment>
<dbReference type="OrthoDB" id="848221at2"/>
<evidence type="ECO:0000313" key="3">
    <source>
        <dbReference type="Proteomes" id="UP000275719"/>
    </source>
</evidence>
<accession>A0A3P3WJX0</accession>
<dbReference type="Pfam" id="PF13715">
    <property type="entry name" value="CarbopepD_reg_2"/>
    <property type="match status" value="1"/>
</dbReference>
<dbReference type="AlphaFoldDB" id="A0A3P3WJX0"/>
<dbReference type="InterPro" id="IPR008969">
    <property type="entry name" value="CarboxyPept-like_regulatory"/>
</dbReference>
<name>A0A3P3WJX0_9FLAO</name>